<dbReference type="AlphaFoldDB" id="A0A392TLZ0"/>
<feature type="region of interest" description="Disordered" evidence="1">
    <location>
        <begin position="17"/>
        <end position="72"/>
    </location>
</feature>
<sequence>DKSGDVNVIDIDEVVSKEKSAEKTPSIAKRLRSNTGKAVSSPNKLVKTTRAAKKTSEKPVNFGPPRSSSKVT</sequence>
<dbReference type="Proteomes" id="UP000265520">
    <property type="component" value="Unassembled WGS sequence"/>
</dbReference>
<reference evidence="2 3" key="1">
    <citation type="journal article" date="2018" name="Front. Plant Sci.">
        <title>Red Clover (Trifolium pratense) and Zigzag Clover (T. medium) - A Picture of Genomic Similarities and Differences.</title>
        <authorList>
            <person name="Dluhosova J."/>
            <person name="Istvanek J."/>
            <person name="Nedelnik J."/>
            <person name="Repkova J."/>
        </authorList>
    </citation>
    <scope>NUCLEOTIDE SEQUENCE [LARGE SCALE GENOMIC DNA]</scope>
    <source>
        <strain evidence="3">cv. 10/8</strain>
        <tissue evidence="2">Leaf</tissue>
    </source>
</reference>
<protein>
    <submittedName>
        <fullName evidence="2">Uncharacterized protein</fullName>
    </submittedName>
</protein>
<name>A0A392TLZ0_9FABA</name>
<evidence type="ECO:0000313" key="3">
    <source>
        <dbReference type="Proteomes" id="UP000265520"/>
    </source>
</evidence>
<organism evidence="2 3">
    <name type="scientific">Trifolium medium</name>
    <dbReference type="NCBI Taxonomy" id="97028"/>
    <lineage>
        <taxon>Eukaryota</taxon>
        <taxon>Viridiplantae</taxon>
        <taxon>Streptophyta</taxon>
        <taxon>Embryophyta</taxon>
        <taxon>Tracheophyta</taxon>
        <taxon>Spermatophyta</taxon>
        <taxon>Magnoliopsida</taxon>
        <taxon>eudicotyledons</taxon>
        <taxon>Gunneridae</taxon>
        <taxon>Pentapetalae</taxon>
        <taxon>rosids</taxon>
        <taxon>fabids</taxon>
        <taxon>Fabales</taxon>
        <taxon>Fabaceae</taxon>
        <taxon>Papilionoideae</taxon>
        <taxon>50 kb inversion clade</taxon>
        <taxon>NPAAA clade</taxon>
        <taxon>Hologalegina</taxon>
        <taxon>IRL clade</taxon>
        <taxon>Trifolieae</taxon>
        <taxon>Trifolium</taxon>
    </lineage>
</organism>
<evidence type="ECO:0000313" key="2">
    <source>
        <dbReference type="EMBL" id="MCI60945.1"/>
    </source>
</evidence>
<evidence type="ECO:0000256" key="1">
    <source>
        <dbReference type="SAM" id="MobiDB-lite"/>
    </source>
</evidence>
<proteinExistence type="predicted"/>
<comment type="caution">
    <text evidence="2">The sequence shown here is derived from an EMBL/GenBank/DDBJ whole genome shotgun (WGS) entry which is preliminary data.</text>
</comment>
<feature type="compositionally biased region" description="Polar residues" evidence="1">
    <location>
        <begin position="33"/>
        <end position="43"/>
    </location>
</feature>
<keyword evidence="3" id="KW-1185">Reference proteome</keyword>
<feature type="non-terminal residue" evidence="2">
    <location>
        <position position="1"/>
    </location>
</feature>
<accession>A0A392TLZ0</accession>
<dbReference type="EMBL" id="LXQA010590739">
    <property type="protein sequence ID" value="MCI60945.1"/>
    <property type="molecule type" value="Genomic_DNA"/>
</dbReference>